<evidence type="ECO:0000313" key="3">
    <source>
        <dbReference type="Proteomes" id="UP000001862"/>
    </source>
</evidence>
<dbReference type="EMBL" id="EU876853">
    <property type="protein sequence ID" value="ACG60356.1"/>
    <property type="molecule type" value="Genomic_DNA"/>
</dbReference>
<dbReference type="Gene3D" id="2.60.120.200">
    <property type="match status" value="1"/>
</dbReference>
<dbReference type="GeneID" id="6779483"/>
<accession>B5AX53</accession>
<dbReference type="RefSeq" id="YP_002128468.1">
    <property type="nucleotide sequence ID" value="NC_011142.1"/>
</dbReference>
<reference evidence="3" key="1">
    <citation type="journal article" date="2009" name="Environ. Microbiol. Rep.">
        <title>Isolation and genomic characterization of the first phage infecting Iodobacteria: ?PLPE, a myovirus having a novel set of features.</title>
        <authorList>
            <person name="Leblanc C."/>
            <person name="Caumont-Sarcos A."/>
            <person name="Comeau A.M."/>
            <person name="Krisch H.M."/>
        </authorList>
    </citation>
    <scope>NUCLEOTIDE SEQUENCE [LARGE SCALE GENOMIC DNA]</scope>
</reference>
<dbReference type="Proteomes" id="UP000001862">
    <property type="component" value="Segment"/>
</dbReference>
<organism evidence="2 3">
    <name type="scientific">Iodobacter phage PhiPLPE</name>
    <dbReference type="NCBI Taxonomy" id="551895"/>
    <lineage>
        <taxon>Viruses</taxon>
        <taxon>Duplodnaviria</taxon>
        <taxon>Heunggongvirae</taxon>
        <taxon>Uroviricota</taxon>
        <taxon>Caudoviricetes</taxon>
        <taxon>Iodovirus</taxon>
        <taxon>Iodovirus PLPE</taxon>
    </lineage>
</organism>
<proteinExistence type="predicted"/>
<sequence>MITSHKGQIMSFYPPESGGGSNGPLPPASIPDLYNPNKTARFFWECFGSGTGMPSPLGSTTTNATWAQVADGSRVGVVEATSSTTANGFAWLGAGTQGVPLLAAPIMTFYFKTPTVIDAASIIKIGLTVNVAGNNDVTGIDIQGATAKITNIINGVANQTSGSITLVANTWYTARINFTSATSVTCTLYSAAGASLLTNTMTAPFAITATVPATFNGLKASNSGVVSVPMVRIDAYELVVNTSVSDRVYIDV</sequence>
<name>B5AX53_9CAUD</name>
<gene>
    <name evidence="2" type="ORF">phiPLPE_34</name>
</gene>
<dbReference type="InterPro" id="IPR053978">
    <property type="entry name" value="SO2946-like_C"/>
</dbReference>
<keyword evidence="3" id="KW-1185">Reference proteome</keyword>
<dbReference type="KEGG" id="vg:6779483"/>
<dbReference type="InterPro" id="IPR013320">
    <property type="entry name" value="ConA-like_dom_sf"/>
</dbReference>
<evidence type="ECO:0000313" key="2">
    <source>
        <dbReference type="EMBL" id="ACG60356.1"/>
    </source>
</evidence>
<evidence type="ECO:0000259" key="1">
    <source>
        <dbReference type="Pfam" id="PF22237"/>
    </source>
</evidence>
<dbReference type="Pfam" id="PF22237">
    <property type="entry name" value="SO2946-like_C"/>
    <property type="match status" value="1"/>
</dbReference>
<dbReference type="SUPFAM" id="SSF49899">
    <property type="entry name" value="Concanavalin A-like lectins/glucanases"/>
    <property type="match status" value="1"/>
</dbReference>
<feature type="domain" description="SO2946-like C-terminal" evidence="1">
    <location>
        <begin position="73"/>
        <end position="234"/>
    </location>
</feature>
<protein>
    <submittedName>
        <fullName evidence="2">Gp34 virion protein</fullName>
    </submittedName>
</protein>